<keyword evidence="2" id="KW-0732">Signal</keyword>
<evidence type="ECO:0000259" key="3">
    <source>
        <dbReference type="PROSITE" id="PS50240"/>
    </source>
</evidence>
<dbReference type="GO" id="GO:0006508">
    <property type="term" value="P:proteolysis"/>
    <property type="evidence" value="ECO:0007669"/>
    <property type="project" value="InterPro"/>
</dbReference>
<feature type="signal peptide" evidence="2">
    <location>
        <begin position="1"/>
        <end position="19"/>
    </location>
</feature>
<evidence type="ECO:0000256" key="2">
    <source>
        <dbReference type="SAM" id="SignalP"/>
    </source>
</evidence>
<dbReference type="Gene3D" id="2.40.10.10">
    <property type="entry name" value="Trypsin-like serine proteases"/>
    <property type="match status" value="1"/>
</dbReference>
<dbReference type="InterPro" id="IPR018114">
    <property type="entry name" value="TRYPSIN_HIS"/>
</dbReference>
<dbReference type="SUPFAM" id="SSF50494">
    <property type="entry name" value="Trypsin-like serine proteases"/>
    <property type="match status" value="1"/>
</dbReference>
<keyword evidence="4" id="KW-1185">Reference proteome</keyword>
<dbReference type="GO" id="GO:0004252">
    <property type="term" value="F:serine-type endopeptidase activity"/>
    <property type="evidence" value="ECO:0007669"/>
    <property type="project" value="InterPro"/>
</dbReference>
<name>A0A914PRI6_9BILA</name>
<dbReference type="PRINTS" id="PR00722">
    <property type="entry name" value="CHYMOTRYPSIN"/>
</dbReference>
<proteinExistence type="predicted"/>
<dbReference type="InterPro" id="IPR001314">
    <property type="entry name" value="Peptidase_S1A"/>
</dbReference>
<keyword evidence="1" id="KW-1133">Transmembrane helix</keyword>
<evidence type="ECO:0000313" key="5">
    <source>
        <dbReference type="WBParaSite" id="PDA_v2.g21222.t1"/>
    </source>
</evidence>
<organism evidence="4 5">
    <name type="scientific">Panagrolaimus davidi</name>
    <dbReference type="NCBI Taxonomy" id="227884"/>
    <lineage>
        <taxon>Eukaryota</taxon>
        <taxon>Metazoa</taxon>
        <taxon>Ecdysozoa</taxon>
        <taxon>Nematoda</taxon>
        <taxon>Chromadorea</taxon>
        <taxon>Rhabditida</taxon>
        <taxon>Tylenchina</taxon>
        <taxon>Panagrolaimomorpha</taxon>
        <taxon>Panagrolaimoidea</taxon>
        <taxon>Panagrolaimidae</taxon>
        <taxon>Panagrolaimus</taxon>
    </lineage>
</organism>
<feature type="domain" description="Peptidase S1" evidence="3">
    <location>
        <begin position="27"/>
        <end position="283"/>
    </location>
</feature>
<dbReference type="PROSITE" id="PS50240">
    <property type="entry name" value="TRYPSIN_DOM"/>
    <property type="match status" value="1"/>
</dbReference>
<dbReference type="PANTHER" id="PTHR24260">
    <property type="match status" value="1"/>
</dbReference>
<keyword evidence="1" id="KW-0472">Membrane</keyword>
<sequence>MKCCEFLLILFFFNSGIFCYGFNGDRVINGVKAPSDKYLNVVRILSLTPNASEKAIAPFLGIGLCTSTLISKRHLLTAGHCVTDMEHFVETREMLKSPAFVIDFRPEEPLMNFYWKSVGLATKTIYHPDWSFASNFDDIAIIELPAEIDDIVPVLLAKDYVARKGDMGINVGYGDTNPDLQNSVHPETLMEINIPILSKQECKHSGEYKADVICAGTKSERSDHGDSGGPLFFTSDNGIQYQVGITHALVMADGTPYDEKKEADFVAYTSVSAYCPWIEETTNNEVKCVEMGRTNNPESLYGDGNGGMSKNNIFIILFASFFATVLNIVLTFL</sequence>
<dbReference type="InterPro" id="IPR009003">
    <property type="entry name" value="Peptidase_S1_PA"/>
</dbReference>
<feature type="chain" id="PRO_5038105390" evidence="2">
    <location>
        <begin position="20"/>
        <end position="333"/>
    </location>
</feature>
<protein>
    <submittedName>
        <fullName evidence="5">Peptidase S1 domain-containing protein</fullName>
    </submittedName>
</protein>
<dbReference type="PANTHER" id="PTHR24260:SF136">
    <property type="entry name" value="GH08193P-RELATED"/>
    <property type="match status" value="1"/>
</dbReference>
<dbReference type="SMART" id="SM00020">
    <property type="entry name" value="Tryp_SPc"/>
    <property type="match status" value="1"/>
</dbReference>
<reference evidence="5" key="1">
    <citation type="submission" date="2022-11" db="UniProtKB">
        <authorList>
            <consortium name="WormBaseParasite"/>
        </authorList>
    </citation>
    <scope>IDENTIFICATION</scope>
</reference>
<keyword evidence="1" id="KW-0812">Transmembrane</keyword>
<evidence type="ECO:0000256" key="1">
    <source>
        <dbReference type="SAM" id="Phobius"/>
    </source>
</evidence>
<dbReference type="Proteomes" id="UP000887578">
    <property type="component" value="Unplaced"/>
</dbReference>
<dbReference type="InterPro" id="IPR051333">
    <property type="entry name" value="CLIP_Serine_Protease"/>
</dbReference>
<dbReference type="AlphaFoldDB" id="A0A914PRI6"/>
<evidence type="ECO:0000313" key="4">
    <source>
        <dbReference type="Proteomes" id="UP000887578"/>
    </source>
</evidence>
<accession>A0A914PRI6</accession>
<feature type="transmembrane region" description="Helical" evidence="1">
    <location>
        <begin position="313"/>
        <end position="332"/>
    </location>
</feature>
<dbReference type="InterPro" id="IPR001254">
    <property type="entry name" value="Trypsin_dom"/>
</dbReference>
<dbReference type="InterPro" id="IPR043504">
    <property type="entry name" value="Peptidase_S1_PA_chymotrypsin"/>
</dbReference>
<dbReference type="WBParaSite" id="PDA_v2.g21222.t1">
    <property type="protein sequence ID" value="PDA_v2.g21222.t1"/>
    <property type="gene ID" value="PDA_v2.g21222"/>
</dbReference>
<dbReference type="Pfam" id="PF00089">
    <property type="entry name" value="Trypsin"/>
    <property type="match status" value="1"/>
</dbReference>
<dbReference type="PROSITE" id="PS00134">
    <property type="entry name" value="TRYPSIN_HIS"/>
    <property type="match status" value="1"/>
</dbReference>